<dbReference type="Proteomes" id="UP000287033">
    <property type="component" value="Unassembled WGS sequence"/>
</dbReference>
<comment type="caution">
    <text evidence="2">The sequence shown here is derived from an EMBL/GenBank/DDBJ whole genome shotgun (WGS) entry which is preliminary data.</text>
</comment>
<accession>A0A401TF27</accession>
<evidence type="ECO:0000313" key="3">
    <source>
        <dbReference type="Proteomes" id="UP000287033"/>
    </source>
</evidence>
<organism evidence="2 3">
    <name type="scientific">Chiloscyllium punctatum</name>
    <name type="common">Brownbanded bambooshark</name>
    <name type="synonym">Hemiscyllium punctatum</name>
    <dbReference type="NCBI Taxonomy" id="137246"/>
    <lineage>
        <taxon>Eukaryota</taxon>
        <taxon>Metazoa</taxon>
        <taxon>Chordata</taxon>
        <taxon>Craniata</taxon>
        <taxon>Vertebrata</taxon>
        <taxon>Chondrichthyes</taxon>
        <taxon>Elasmobranchii</taxon>
        <taxon>Galeomorphii</taxon>
        <taxon>Galeoidea</taxon>
        <taxon>Orectolobiformes</taxon>
        <taxon>Hemiscylliidae</taxon>
        <taxon>Chiloscyllium</taxon>
    </lineage>
</organism>
<evidence type="ECO:0000313" key="2">
    <source>
        <dbReference type="EMBL" id="GCC41249.1"/>
    </source>
</evidence>
<feature type="region of interest" description="Disordered" evidence="1">
    <location>
        <begin position="1"/>
        <end position="183"/>
    </location>
</feature>
<keyword evidence="3" id="KW-1185">Reference proteome</keyword>
<feature type="compositionally biased region" description="Low complexity" evidence="1">
    <location>
        <begin position="164"/>
        <end position="174"/>
    </location>
</feature>
<reference evidence="2 3" key="1">
    <citation type="journal article" date="2018" name="Nat. Ecol. Evol.">
        <title>Shark genomes provide insights into elasmobranch evolution and the origin of vertebrates.</title>
        <authorList>
            <person name="Hara Y"/>
            <person name="Yamaguchi K"/>
            <person name="Onimaru K"/>
            <person name="Kadota M"/>
            <person name="Koyanagi M"/>
            <person name="Keeley SD"/>
            <person name="Tatsumi K"/>
            <person name="Tanaka K"/>
            <person name="Motone F"/>
            <person name="Kageyama Y"/>
            <person name="Nozu R"/>
            <person name="Adachi N"/>
            <person name="Nishimura O"/>
            <person name="Nakagawa R"/>
            <person name="Tanegashima C"/>
            <person name="Kiyatake I"/>
            <person name="Matsumoto R"/>
            <person name="Murakumo K"/>
            <person name="Nishida K"/>
            <person name="Terakita A"/>
            <person name="Kuratani S"/>
            <person name="Sato K"/>
            <person name="Hyodo S Kuraku.S."/>
        </authorList>
    </citation>
    <scope>NUCLEOTIDE SEQUENCE [LARGE SCALE GENOMIC DNA]</scope>
</reference>
<gene>
    <name evidence="2" type="ORF">chiPu_0025344</name>
</gene>
<feature type="compositionally biased region" description="Polar residues" evidence="1">
    <location>
        <begin position="112"/>
        <end position="131"/>
    </location>
</feature>
<dbReference type="EMBL" id="BEZZ01056910">
    <property type="protein sequence ID" value="GCC41249.1"/>
    <property type="molecule type" value="Genomic_DNA"/>
</dbReference>
<feature type="non-terminal residue" evidence="2">
    <location>
        <position position="1"/>
    </location>
</feature>
<name>A0A401TF27_CHIPU</name>
<dbReference type="AlphaFoldDB" id="A0A401TF27"/>
<evidence type="ECO:0000256" key="1">
    <source>
        <dbReference type="SAM" id="MobiDB-lite"/>
    </source>
</evidence>
<sequence>SEQPVVGSTELDTPRLENLLPAPASMEGAPAAETQALGVQEAPQQPSGPLQAGVQASSLQLPSAEEVTAQSLMPIETVPDRPSGEAEALQMEMSPAPTTASQSPERVEASDTLVTVASQLEGSPMDTSSPVSGMLEEVPGEGLTVGGSEQGSRPATHEAPGPPSESAGSSEGQPEPVPAGEQR</sequence>
<feature type="compositionally biased region" description="Polar residues" evidence="1">
    <location>
        <begin position="42"/>
        <end position="61"/>
    </location>
</feature>
<dbReference type="STRING" id="137246.A0A401TF27"/>
<protein>
    <submittedName>
        <fullName evidence="2">Uncharacterized protein</fullName>
    </submittedName>
</protein>
<proteinExistence type="predicted"/>